<reference evidence="13 14" key="1">
    <citation type="submission" date="2019-08" db="EMBL/GenBank/DDBJ databases">
        <title>Complete genome sequence of Candidatus Uab amorphum.</title>
        <authorList>
            <person name="Shiratori T."/>
            <person name="Suzuki S."/>
            <person name="Kakizawa Y."/>
            <person name="Ishida K."/>
        </authorList>
    </citation>
    <scope>NUCLEOTIDE SEQUENCE [LARGE SCALE GENOMIC DNA]</scope>
    <source>
        <strain evidence="13 14">SRT547</strain>
    </source>
</reference>
<dbReference type="InterPro" id="IPR023753">
    <property type="entry name" value="FAD/NAD-binding_dom"/>
</dbReference>
<evidence type="ECO:0000256" key="7">
    <source>
        <dbReference type="PIRSR" id="PIRSR000350-2"/>
    </source>
</evidence>
<organism evidence="13 14">
    <name type="scientific">Uabimicrobium amorphum</name>
    <dbReference type="NCBI Taxonomy" id="2596890"/>
    <lineage>
        <taxon>Bacteria</taxon>
        <taxon>Pseudomonadati</taxon>
        <taxon>Planctomycetota</taxon>
        <taxon>Candidatus Uabimicrobiia</taxon>
        <taxon>Candidatus Uabimicrobiales</taxon>
        <taxon>Candidatus Uabimicrobiaceae</taxon>
        <taxon>Candidatus Uabimicrobium</taxon>
    </lineage>
</organism>
<evidence type="ECO:0000259" key="12">
    <source>
        <dbReference type="Pfam" id="PF07992"/>
    </source>
</evidence>
<dbReference type="InterPro" id="IPR046952">
    <property type="entry name" value="GSHR/TRXR-like"/>
</dbReference>
<evidence type="ECO:0000256" key="4">
    <source>
        <dbReference type="ARBA" id="ARBA00023002"/>
    </source>
</evidence>
<dbReference type="RefSeq" id="WP_151971841.1">
    <property type="nucleotide sequence ID" value="NZ_AP019860.1"/>
</dbReference>
<protein>
    <submittedName>
        <fullName evidence="13">Glutathione-disulfide reductase</fullName>
    </submittedName>
</protein>
<feature type="domain" description="FAD/NAD(P)-binding" evidence="12">
    <location>
        <begin position="5"/>
        <end position="318"/>
    </location>
</feature>
<feature type="active site" description="Proton acceptor" evidence="7">
    <location>
        <position position="439"/>
    </location>
</feature>
<evidence type="ECO:0000256" key="3">
    <source>
        <dbReference type="ARBA" id="ARBA00022827"/>
    </source>
</evidence>
<evidence type="ECO:0000256" key="8">
    <source>
        <dbReference type="PIRSR" id="PIRSR000350-3"/>
    </source>
</evidence>
<dbReference type="Pfam" id="PF07992">
    <property type="entry name" value="Pyr_redox_2"/>
    <property type="match status" value="1"/>
</dbReference>
<evidence type="ECO:0000256" key="6">
    <source>
        <dbReference type="ARBA" id="ARBA00023284"/>
    </source>
</evidence>
<keyword evidence="3 8" id="KW-0274">FAD</keyword>
<dbReference type="PANTHER" id="PTHR42737:SF2">
    <property type="entry name" value="GLUTATHIONE REDUCTASE"/>
    <property type="match status" value="1"/>
</dbReference>
<sequence length="450" mass="49256">MSFDYDYVVIGGGSGGIASARRAASYGAKVALVEGHRLGGTCVNVGCVPKKMMHIAALLGESLEYAHRFGWDVKYGGFDWKSFTQKRDADIVRLNGIYERNLTNSNITLINGWAKFVDSHTIEVDGKQISGKYVLIATGGTPNTLNIPGVEHTINSDGFFELQECPKKAVVVGAGYIAVELAGILHALGSEVTLVVRGDKLLKKFDREIIQHLEEYLQKEGLKILFSSNVTKVEKTESTLKATIDTNGQSEEHAVDCVLLAVGRNPNVDQLQLQNTKVEQGEKREIIANDDDTTHDPAVYAIGDVVGKLELTPVAIKCGRLLADRLFAEKTKLMNYSSVPTAIFSPLEIGTCGLSEEEAVQEHGEENIKVYRSRFTPMIHSITKKEVKMVMKMIVIKDTEKVLGMHLIGPDSAEIIQGFGIAVRHGLTKEDLDDVVALHPSAAEEFVTMK</sequence>
<dbReference type="NCBIfam" id="NF004776">
    <property type="entry name" value="PRK06116.1"/>
    <property type="match status" value="1"/>
</dbReference>
<dbReference type="GO" id="GO:0005829">
    <property type="term" value="C:cytosol"/>
    <property type="evidence" value="ECO:0007669"/>
    <property type="project" value="TreeGrafter"/>
</dbReference>
<keyword evidence="5" id="KW-1015">Disulfide bond</keyword>
<evidence type="ECO:0000256" key="1">
    <source>
        <dbReference type="ARBA" id="ARBA00007532"/>
    </source>
</evidence>
<dbReference type="Proteomes" id="UP000326354">
    <property type="component" value="Chromosome"/>
</dbReference>
<dbReference type="InterPro" id="IPR001100">
    <property type="entry name" value="Pyr_nuc-diS_OxRdtase"/>
</dbReference>
<dbReference type="InterPro" id="IPR012999">
    <property type="entry name" value="Pyr_OxRdtase_I_AS"/>
</dbReference>
<evidence type="ECO:0000313" key="14">
    <source>
        <dbReference type="Proteomes" id="UP000326354"/>
    </source>
</evidence>
<dbReference type="GO" id="GO:0050661">
    <property type="term" value="F:NADP binding"/>
    <property type="evidence" value="ECO:0007669"/>
    <property type="project" value="InterPro"/>
</dbReference>
<dbReference type="SUPFAM" id="SSF51905">
    <property type="entry name" value="FAD/NAD(P)-binding domain"/>
    <property type="match status" value="1"/>
</dbReference>
<evidence type="ECO:0000256" key="2">
    <source>
        <dbReference type="ARBA" id="ARBA00022630"/>
    </source>
</evidence>
<dbReference type="PRINTS" id="PR00411">
    <property type="entry name" value="PNDRDTASEI"/>
</dbReference>
<dbReference type="GO" id="GO:0045454">
    <property type="term" value="P:cell redox homeostasis"/>
    <property type="evidence" value="ECO:0007669"/>
    <property type="project" value="InterPro"/>
</dbReference>
<dbReference type="GO" id="GO:0034599">
    <property type="term" value="P:cellular response to oxidative stress"/>
    <property type="evidence" value="ECO:0007669"/>
    <property type="project" value="TreeGrafter"/>
</dbReference>
<evidence type="ECO:0000256" key="10">
    <source>
        <dbReference type="RuleBase" id="RU003691"/>
    </source>
</evidence>
<dbReference type="AlphaFoldDB" id="A0A5S9F6F6"/>
<dbReference type="PANTHER" id="PTHR42737">
    <property type="entry name" value="GLUTATHIONE REDUCTASE"/>
    <property type="match status" value="1"/>
</dbReference>
<evidence type="ECO:0000256" key="5">
    <source>
        <dbReference type="ARBA" id="ARBA00023157"/>
    </source>
</evidence>
<dbReference type="InterPro" id="IPR004099">
    <property type="entry name" value="Pyr_nucl-diS_OxRdtase_dimer"/>
</dbReference>
<dbReference type="PROSITE" id="PS00076">
    <property type="entry name" value="PYRIDINE_REDOX_1"/>
    <property type="match status" value="1"/>
</dbReference>
<keyword evidence="14" id="KW-1185">Reference proteome</keyword>
<dbReference type="FunFam" id="3.50.50.60:FF:000235">
    <property type="entry name" value="Glutathione reductase"/>
    <property type="match status" value="1"/>
</dbReference>
<evidence type="ECO:0000259" key="11">
    <source>
        <dbReference type="Pfam" id="PF02852"/>
    </source>
</evidence>
<feature type="binding site" evidence="8">
    <location>
        <position position="304"/>
    </location>
    <ligand>
        <name>FAD</name>
        <dbReference type="ChEBI" id="CHEBI:57692"/>
    </ligand>
</feature>
<feature type="disulfide bond" description="Redox-active" evidence="9">
    <location>
        <begin position="42"/>
        <end position="47"/>
    </location>
</feature>
<keyword evidence="8" id="KW-0520">NAD</keyword>
<dbReference type="SUPFAM" id="SSF55424">
    <property type="entry name" value="FAD/NAD-linked reductases, dimerisation (C-terminal) domain"/>
    <property type="match status" value="1"/>
</dbReference>
<keyword evidence="4 10" id="KW-0560">Oxidoreductase</keyword>
<dbReference type="NCBIfam" id="TIGR01421">
    <property type="entry name" value="gluta_reduc_1"/>
    <property type="match status" value="1"/>
</dbReference>
<dbReference type="InterPro" id="IPR016156">
    <property type="entry name" value="FAD/NAD-linked_Rdtase_dimer_sf"/>
</dbReference>
<comment type="cofactor">
    <cofactor evidence="8">
        <name>FAD</name>
        <dbReference type="ChEBI" id="CHEBI:57692"/>
    </cofactor>
    <text evidence="8">Binds 1 FAD per subunit.</text>
</comment>
<dbReference type="EMBL" id="AP019860">
    <property type="protein sequence ID" value="BBM87846.1"/>
    <property type="molecule type" value="Genomic_DNA"/>
</dbReference>
<dbReference type="InterPro" id="IPR006322">
    <property type="entry name" value="Glutathione_Rdtase_euk/bac"/>
</dbReference>
<dbReference type="PRINTS" id="PR00368">
    <property type="entry name" value="FADPNR"/>
</dbReference>
<dbReference type="OrthoDB" id="230580at2"/>
<dbReference type="Gene3D" id="3.50.50.60">
    <property type="entry name" value="FAD/NAD(P)-binding domain"/>
    <property type="match status" value="2"/>
</dbReference>
<dbReference type="GO" id="GO:0050660">
    <property type="term" value="F:flavin adenine dinucleotide binding"/>
    <property type="evidence" value="ECO:0007669"/>
    <property type="project" value="InterPro"/>
</dbReference>
<accession>A0A5S9F6F6</accession>
<evidence type="ECO:0000313" key="13">
    <source>
        <dbReference type="EMBL" id="BBM87846.1"/>
    </source>
</evidence>
<feature type="binding site" evidence="8">
    <location>
        <begin position="173"/>
        <end position="180"/>
    </location>
    <ligand>
        <name>NAD(+)</name>
        <dbReference type="ChEBI" id="CHEBI:57540"/>
    </ligand>
</feature>
<name>A0A5S9F6F6_UABAM</name>
<dbReference type="Pfam" id="PF02852">
    <property type="entry name" value="Pyr_redox_dim"/>
    <property type="match status" value="1"/>
</dbReference>
<dbReference type="PIRSF" id="PIRSF000350">
    <property type="entry name" value="Mercury_reductase_MerA"/>
    <property type="match status" value="1"/>
</dbReference>
<proteinExistence type="inferred from homology"/>
<gene>
    <name evidence="13" type="ORF">UABAM_06261</name>
</gene>
<dbReference type="Gene3D" id="3.30.390.30">
    <property type="match status" value="1"/>
</dbReference>
<feature type="binding site" evidence="8">
    <location>
        <position position="263"/>
    </location>
    <ligand>
        <name>NAD(+)</name>
        <dbReference type="ChEBI" id="CHEBI:57540"/>
    </ligand>
</feature>
<feature type="domain" description="Pyridine nucleotide-disulphide oxidoreductase dimerisation" evidence="11">
    <location>
        <begin position="339"/>
        <end position="449"/>
    </location>
</feature>
<keyword evidence="6 10" id="KW-0676">Redox-active center</keyword>
<dbReference type="KEGG" id="uam:UABAM_06261"/>
<dbReference type="InterPro" id="IPR036188">
    <property type="entry name" value="FAD/NAD-bd_sf"/>
</dbReference>
<comment type="similarity">
    <text evidence="1 10">Belongs to the class-I pyridine nucleotide-disulfide oxidoreductase family.</text>
</comment>
<evidence type="ECO:0000256" key="9">
    <source>
        <dbReference type="PIRSR" id="PIRSR000350-4"/>
    </source>
</evidence>
<keyword evidence="2 10" id="KW-0285">Flavoprotein</keyword>
<feature type="binding site" evidence="8">
    <location>
        <position position="51"/>
    </location>
    <ligand>
        <name>FAD</name>
        <dbReference type="ChEBI" id="CHEBI:57692"/>
    </ligand>
</feature>
<dbReference type="GO" id="GO:0004362">
    <property type="term" value="F:glutathione-disulfide reductase (NADPH) activity"/>
    <property type="evidence" value="ECO:0007669"/>
    <property type="project" value="InterPro"/>
</dbReference>
<keyword evidence="8" id="KW-0547">Nucleotide-binding</keyword>
<dbReference type="GO" id="GO:0006749">
    <property type="term" value="P:glutathione metabolic process"/>
    <property type="evidence" value="ECO:0007669"/>
    <property type="project" value="InterPro"/>
</dbReference>